<evidence type="ECO:0000313" key="13">
    <source>
        <dbReference type="EMBL" id="KAL5106813.1"/>
    </source>
</evidence>
<feature type="transmembrane region" description="Helical" evidence="12">
    <location>
        <begin position="329"/>
        <end position="348"/>
    </location>
</feature>
<evidence type="ECO:0000256" key="6">
    <source>
        <dbReference type="ARBA" id="ARBA00022781"/>
    </source>
</evidence>
<evidence type="ECO:0000256" key="4">
    <source>
        <dbReference type="ARBA" id="ARBA00022475"/>
    </source>
</evidence>
<evidence type="ECO:0000256" key="8">
    <source>
        <dbReference type="ARBA" id="ARBA00023065"/>
    </source>
</evidence>
<feature type="transmembrane region" description="Helical" evidence="12">
    <location>
        <begin position="508"/>
        <end position="528"/>
    </location>
</feature>
<reference evidence="13 14" key="1">
    <citation type="journal article" date="2022" name="Front. Cell. Infect. Microbiol.">
        <title>The Genomes of Two Strains of Taenia crassiceps the Animal Model for the Study of Human Cysticercosis.</title>
        <authorList>
            <person name="Bobes R.J."/>
            <person name="Estrada K."/>
            <person name="Rios-Valencia D.G."/>
            <person name="Calderon-Gallegos A."/>
            <person name="de la Torre P."/>
            <person name="Carrero J.C."/>
            <person name="Sanchez-Flores A."/>
            <person name="Laclette J.P."/>
        </authorList>
    </citation>
    <scope>NUCLEOTIDE SEQUENCE [LARGE SCALE GENOMIC DNA]</scope>
    <source>
        <strain evidence="13">WFUcys</strain>
    </source>
</reference>
<evidence type="ECO:0000256" key="10">
    <source>
        <dbReference type="ARBA" id="ARBA00023303"/>
    </source>
</evidence>
<feature type="transmembrane region" description="Helical" evidence="12">
    <location>
        <begin position="579"/>
        <end position="600"/>
    </location>
</feature>
<gene>
    <name evidence="13" type="ORF">TcWFU_004871</name>
</gene>
<feature type="transmembrane region" description="Helical" evidence="12">
    <location>
        <begin position="295"/>
        <end position="317"/>
    </location>
</feature>
<evidence type="ECO:0000256" key="11">
    <source>
        <dbReference type="SAM" id="MobiDB-lite"/>
    </source>
</evidence>
<feature type="region of interest" description="Disordered" evidence="11">
    <location>
        <begin position="104"/>
        <end position="126"/>
    </location>
</feature>
<accession>A0ABR4QB58</accession>
<feature type="region of interest" description="Disordered" evidence="11">
    <location>
        <begin position="158"/>
        <end position="194"/>
    </location>
</feature>
<comment type="similarity">
    <text evidence="2">Belongs to the otopetrin family.</text>
</comment>
<evidence type="ECO:0000256" key="2">
    <source>
        <dbReference type="ARBA" id="ARBA00006513"/>
    </source>
</evidence>
<dbReference type="InterPro" id="IPR004878">
    <property type="entry name" value="Otopetrin"/>
</dbReference>
<keyword evidence="9 12" id="KW-0472">Membrane</keyword>
<feature type="transmembrane region" description="Helical" evidence="12">
    <location>
        <begin position="259"/>
        <end position="275"/>
    </location>
</feature>
<comment type="subcellular location">
    <subcellularLocation>
        <location evidence="1">Cell membrane</location>
        <topology evidence="1">Multi-pass membrane protein</topology>
    </subcellularLocation>
</comment>
<sequence length="696" mass="77905">MTRSIFTANQHPTIAFANFAIKDRRTSVASSFLLLFAIMEGVVSFVLPIVDAFGPLKHIQHKFYLEIFRLLQFTVSILALAYLQAIISYYERWFGDRKIHIEENKTPNKSQSNAPQDESTNFKGEESQSDFIVVDTSAGVSDLGIKNLACRCATKQRFSGTRGPNNRFECRHSKENRKKSPPSTPEVEQHPSLRITEAVLGNKGDSSSDESQSRANRPEALELLLKRGVTTIGKMLGHRMNMDKRCNPPFTRSRKGNSLYLRLGAVVFGFGVIIMDGFRVADQFDSWNAALSCHSVFWIPVNVIHSIYTFWQTYFLFKYHHVAFNVQKFLVRFILAHMTVVNLGQWMGTVVQEVMVSDREEGGSPRFLATPNISTGTASIDSSSLNSTVSFYSQCRTQVSVFAHYLIPCGVEYSLIACAIFYKMFRRVGHVTASGIALQCSNFPSASHEEIRSACAHPPSHRGDHAECQHAHKGLFAGLLLVMATLVALALFHTYIQRDGHGEALTVFQVTDITLLSIGILAVSVALFQLRVLGVRQLPGDCAFDDDLLLIGLLGILFYNMFLLVPAVEGKAIKKIAGIMFVSKSILEIIQALMQVFLILEASRSQASNVRHVIEKPGRTVLTFLLILNLAMWIVTTFGLKHAEGYSIHRAHYSGIAWKIITHLSMPLIVFFRFHSTICIADIWSNAYRIRKPTVI</sequence>
<feature type="transmembrane region" description="Helical" evidence="12">
    <location>
        <begin position="621"/>
        <end position="640"/>
    </location>
</feature>
<evidence type="ECO:0000256" key="1">
    <source>
        <dbReference type="ARBA" id="ARBA00004651"/>
    </source>
</evidence>
<name>A0ABR4QB58_9CEST</name>
<organism evidence="13 14">
    <name type="scientific">Taenia crassiceps</name>
    <dbReference type="NCBI Taxonomy" id="6207"/>
    <lineage>
        <taxon>Eukaryota</taxon>
        <taxon>Metazoa</taxon>
        <taxon>Spiralia</taxon>
        <taxon>Lophotrochozoa</taxon>
        <taxon>Platyhelminthes</taxon>
        <taxon>Cestoda</taxon>
        <taxon>Eucestoda</taxon>
        <taxon>Cyclophyllidea</taxon>
        <taxon>Taeniidae</taxon>
        <taxon>Taenia</taxon>
    </lineage>
</organism>
<dbReference type="PANTHER" id="PTHR21522">
    <property type="entry name" value="PROTON CHANNEL OTOP"/>
    <property type="match status" value="1"/>
</dbReference>
<feature type="transmembrane region" description="Helical" evidence="12">
    <location>
        <begin position="32"/>
        <end position="50"/>
    </location>
</feature>
<comment type="caution">
    <text evidence="13">The sequence shown here is derived from an EMBL/GenBank/DDBJ whole genome shotgun (WGS) entry which is preliminary data.</text>
</comment>
<keyword evidence="14" id="KW-1185">Reference proteome</keyword>
<keyword evidence="4" id="KW-1003">Cell membrane</keyword>
<keyword evidence="3" id="KW-0813">Transport</keyword>
<keyword evidence="10" id="KW-0407">Ion channel</keyword>
<keyword evidence="8" id="KW-0406">Ion transport</keyword>
<keyword evidence="7 12" id="KW-1133">Transmembrane helix</keyword>
<dbReference type="PANTHER" id="PTHR21522:SF32">
    <property type="entry name" value="OTOPETRIN-2"/>
    <property type="match status" value="1"/>
</dbReference>
<dbReference type="EMBL" id="JAKROA010000005">
    <property type="protein sequence ID" value="KAL5106813.1"/>
    <property type="molecule type" value="Genomic_DNA"/>
</dbReference>
<protein>
    <submittedName>
        <fullName evidence="13">Proton channel OtopLc</fullName>
    </submittedName>
</protein>
<evidence type="ECO:0000256" key="12">
    <source>
        <dbReference type="SAM" id="Phobius"/>
    </source>
</evidence>
<evidence type="ECO:0000256" key="5">
    <source>
        <dbReference type="ARBA" id="ARBA00022692"/>
    </source>
</evidence>
<evidence type="ECO:0000256" key="7">
    <source>
        <dbReference type="ARBA" id="ARBA00022989"/>
    </source>
</evidence>
<evidence type="ECO:0000256" key="9">
    <source>
        <dbReference type="ARBA" id="ARBA00023136"/>
    </source>
</evidence>
<feature type="transmembrane region" description="Helical" evidence="12">
    <location>
        <begin position="475"/>
        <end position="496"/>
    </location>
</feature>
<feature type="transmembrane region" description="Helical" evidence="12">
    <location>
        <begin position="70"/>
        <end position="90"/>
    </location>
</feature>
<keyword evidence="5 12" id="KW-0812">Transmembrane</keyword>
<evidence type="ECO:0000313" key="14">
    <source>
        <dbReference type="Proteomes" id="UP001651158"/>
    </source>
</evidence>
<evidence type="ECO:0000256" key="3">
    <source>
        <dbReference type="ARBA" id="ARBA00022448"/>
    </source>
</evidence>
<keyword evidence="6" id="KW-0375">Hydrogen ion transport</keyword>
<dbReference type="Pfam" id="PF03189">
    <property type="entry name" value="Otopetrin"/>
    <property type="match status" value="1"/>
</dbReference>
<feature type="compositionally biased region" description="Polar residues" evidence="11">
    <location>
        <begin position="107"/>
        <end position="122"/>
    </location>
</feature>
<dbReference type="Proteomes" id="UP001651158">
    <property type="component" value="Unassembled WGS sequence"/>
</dbReference>
<feature type="transmembrane region" description="Helical" evidence="12">
    <location>
        <begin position="402"/>
        <end position="422"/>
    </location>
</feature>
<feature type="transmembrane region" description="Helical" evidence="12">
    <location>
        <begin position="548"/>
        <end position="567"/>
    </location>
</feature>
<proteinExistence type="inferred from homology"/>
<feature type="transmembrane region" description="Helical" evidence="12">
    <location>
        <begin position="660"/>
        <end position="684"/>
    </location>
</feature>